<dbReference type="Gene3D" id="3.80.10.10">
    <property type="entry name" value="Ribonuclease Inhibitor"/>
    <property type="match status" value="1"/>
</dbReference>
<name>A0A9P6AXE5_9AGAM</name>
<evidence type="ECO:0000313" key="2">
    <source>
        <dbReference type="Proteomes" id="UP000886523"/>
    </source>
</evidence>
<reference evidence="1" key="1">
    <citation type="journal article" date="2020" name="Nat. Commun.">
        <title>Large-scale genome sequencing of mycorrhizal fungi provides insights into the early evolution of symbiotic traits.</title>
        <authorList>
            <person name="Miyauchi S."/>
            <person name="Kiss E."/>
            <person name="Kuo A."/>
            <person name="Drula E."/>
            <person name="Kohler A."/>
            <person name="Sanchez-Garcia M."/>
            <person name="Morin E."/>
            <person name="Andreopoulos B."/>
            <person name="Barry K.W."/>
            <person name="Bonito G."/>
            <person name="Buee M."/>
            <person name="Carver A."/>
            <person name="Chen C."/>
            <person name="Cichocki N."/>
            <person name="Clum A."/>
            <person name="Culley D."/>
            <person name="Crous P.W."/>
            <person name="Fauchery L."/>
            <person name="Girlanda M."/>
            <person name="Hayes R.D."/>
            <person name="Keri Z."/>
            <person name="LaButti K."/>
            <person name="Lipzen A."/>
            <person name="Lombard V."/>
            <person name="Magnuson J."/>
            <person name="Maillard F."/>
            <person name="Murat C."/>
            <person name="Nolan M."/>
            <person name="Ohm R.A."/>
            <person name="Pangilinan J."/>
            <person name="Pereira M.F."/>
            <person name="Perotto S."/>
            <person name="Peter M."/>
            <person name="Pfister S."/>
            <person name="Riley R."/>
            <person name="Sitrit Y."/>
            <person name="Stielow J.B."/>
            <person name="Szollosi G."/>
            <person name="Zifcakova L."/>
            <person name="Stursova M."/>
            <person name="Spatafora J.W."/>
            <person name="Tedersoo L."/>
            <person name="Vaario L.M."/>
            <person name="Yamada A."/>
            <person name="Yan M."/>
            <person name="Wang P."/>
            <person name="Xu J."/>
            <person name="Bruns T."/>
            <person name="Baldrian P."/>
            <person name="Vilgalys R."/>
            <person name="Dunand C."/>
            <person name="Henrissat B."/>
            <person name="Grigoriev I.V."/>
            <person name="Hibbett D."/>
            <person name="Nagy L.G."/>
            <person name="Martin F.M."/>
        </authorList>
    </citation>
    <scope>NUCLEOTIDE SEQUENCE</scope>
    <source>
        <strain evidence="1">UP504</strain>
    </source>
</reference>
<keyword evidence="2" id="KW-1185">Reference proteome</keyword>
<dbReference type="Proteomes" id="UP000886523">
    <property type="component" value="Unassembled WGS sequence"/>
</dbReference>
<gene>
    <name evidence="1" type="ORF">BS47DRAFT_1345329</name>
</gene>
<dbReference type="OrthoDB" id="3232239at2759"/>
<accession>A0A9P6AXE5</accession>
<evidence type="ECO:0000313" key="1">
    <source>
        <dbReference type="EMBL" id="KAF9512551.1"/>
    </source>
</evidence>
<dbReference type="SUPFAM" id="SSF52047">
    <property type="entry name" value="RNI-like"/>
    <property type="match status" value="1"/>
</dbReference>
<proteinExistence type="predicted"/>
<comment type="caution">
    <text evidence="1">The sequence shown here is derived from an EMBL/GenBank/DDBJ whole genome shotgun (WGS) entry which is preliminary data.</text>
</comment>
<protein>
    <submittedName>
        <fullName evidence="1">Uncharacterized protein</fullName>
    </submittedName>
</protein>
<sequence>MTATIQSLVDAGRIAMVGGGSKPITINSPCHACAPLRIPYELFRPIISHVHDPRDLRNLAVASRVTQPDAERYLHGVVKARGVREVIARCRFLVQNPRLALLVREIVFRDNPEKSWVTTEPLAGLYSLISAALRNVPRLIRLDASILPSNALPRNCPFRLESFTHNNLVIGLDAVQFFTQQPDIQDLTLNPFSYYEMHHDDEHYRRQLYTVLPNLTSLSCGLSVAIRLVKNRPITRLIIPARPDCLESDQLDRVIAALQSSPCGSLRRLTIERRFAGRDGLICITKGLRELRSLSLVISYTSEWLQDLHALPYLRVLSVLGETYFDAHDPTPVLDDLRTACSELGTVYIRRSELSYSADQWVYRHQGEGAGATIGVTGGGGEWVCTGDVDMRYVEWDE</sequence>
<organism evidence="1 2">
    <name type="scientific">Hydnum rufescens UP504</name>
    <dbReference type="NCBI Taxonomy" id="1448309"/>
    <lineage>
        <taxon>Eukaryota</taxon>
        <taxon>Fungi</taxon>
        <taxon>Dikarya</taxon>
        <taxon>Basidiomycota</taxon>
        <taxon>Agaricomycotina</taxon>
        <taxon>Agaricomycetes</taxon>
        <taxon>Cantharellales</taxon>
        <taxon>Hydnaceae</taxon>
        <taxon>Hydnum</taxon>
    </lineage>
</organism>
<dbReference type="EMBL" id="MU128985">
    <property type="protein sequence ID" value="KAF9512551.1"/>
    <property type="molecule type" value="Genomic_DNA"/>
</dbReference>
<dbReference type="AlphaFoldDB" id="A0A9P6AXE5"/>
<dbReference type="InterPro" id="IPR032675">
    <property type="entry name" value="LRR_dom_sf"/>
</dbReference>